<sequence>MKKYRWLWLAMIAICLGACGTKETKPVKEETTQSSEEAVLKTQVFDLSLTNGKTQRQTVLYKGNTIQKIILRNPMEVTEEIKQAIGEIGLDETKRLLLESMNKDEVYQRLADISGLSYEIDFPDENQLFITFTLDVPNLEANKLAQSPMFKGSGLEDVSKLTAEQYLERLAAYGAQPVIAGQEETEDSPLFTLEDE</sequence>
<gene>
    <name evidence="2" type="ORF">ABID29_001683</name>
</gene>
<dbReference type="EMBL" id="JBEPLO010000018">
    <property type="protein sequence ID" value="MET3558557.1"/>
    <property type="molecule type" value="Genomic_DNA"/>
</dbReference>
<organism evidence="2 3">
    <name type="scientific">Streptococcus rupicaprae</name>
    <dbReference type="NCBI Taxonomy" id="759619"/>
    <lineage>
        <taxon>Bacteria</taxon>
        <taxon>Bacillati</taxon>
        <taxon>Bacillota</taxon>
        <taxon>Bacilli</taxon>
        <taxon>Lactobacillales</taxon>
        <taxon>Streptococcaceae</taxon>
        <taxon>Streptococcus</taxon>
    </lineage>
</organism>
<dbReference type="Pfam" id="PF21642">
    <property type="entry name" value="SP_0191-like"/>
    <property type="match status" value="1"/>
</dbReference>
<protein>
    <recommendedName>
        <fullName evidence="1">SP-0191-like C-terminal domain-containing protein</fullName>
    </recommendedName>
</protein>
<dbReference type="SUPFAM" id="SSF160704">
    <property type="entry name" value="YehR-like"/>
    <property type="match status" value="1"/>
</dbReference>
<evidence type="ECO:0000313" key="3">
    <source>
        <dbReference type="Proteomes" id="UP001549122"/>
    </source>
</evidence>
<dbReference type="NCBIfam" id="NF041193">
    <property type="entry name" value="lipo_SP0191"/>
    <property type="match status" value="1"/>
</dbReference>
<keyword evidence="3" id="KW-1185">Reference proteome</keyword>
<feature type="domain" description="SP-0191-like C-terminal" evidence="1">
    <location>
        <begin position="39"/>
        <end position="168"/>
    </location>
</feature>
<comment type="caution">
    <text evidence="2">The sequence shown here is derived from an EMBL/GenBank/DDBJ whole genome shotgun (WGS) entry which is preliminary data.</text>
</comment>
<reference evidence="2 3" key="1">
    <citation type="submission" date="2024-06" db="EMBL/GenBank/DDBJ databases">
        <title>Genomic Encyclopedia of Type Strains, Phase IV (KMG-IV): sequencing the most valuable type-strain genomes for metagenomic binning, comparative biology and taxonomic classification.</title>
        <authorList>
            <person name="Goeker M."/>
        </authorList>
    </citation>
    <scope>NUCLEOTIDE SEQUENCE [LARGE SCALE GENOMIC DNA]</scope>
    <source>
        <strain evidence="2 3">DSM 28303</strain>
    </source>
</reference>
<dbReference type="RefSeq" id="WP_354365696.1">
    <property type="nucleotide sequence ID" value="NZ_JBEPLO010000018.1"/>
</dbReference>
<accession>A0ABV2FJ37</accession>
<evidence type="ECO:0000259" key="1">
    <source>
        <dbReference type="Pfam" id="PF21642"/>
    </source>
</evidence>
<dbReference type="InterPro" id="IPR048787">
    <property type="entry name" value="SP_0191-like_C"/>
</dbReference>
<name>A0ABV2FJ37_9STRE</name>
<dbReference type="Proteomes" id="UP001549122">
    <property type="component" value="Unassembled WGS sequence"/>
</dbReference>
<evidence type="ECO:0000313" key="2">
    <source>
        <dbReference type="EMBL" id="MET3558557.1"/>
    </source>
</evidence>
<dbReference type="Gene3D" id="3.30.1830.10">
    <property type="entry name" value="YehR-like"/>
    <property type="match status" value="1"/>
</dbReference>
<dbReference type="InterPro" id="IPR036699">
    <property type="entry name" value="YehR-like_sf"/>
</dbReference>
<proteinExistence type="predicted"/>
<dbReference type="InterPro" id="IPR047840">
    <property type="entry name" value="SP_0191-like"/>
</dbReference>